<keyword evidence="3" id="KW-1185">Reference proteome</keyword>
<evidence type="ECO:0000313" key="3">
    <source>
        <dbReference type="Proteomes" id="UP000320593"/>
    </source>
</evidence>
<accession>A0A562T8I3</accession>
<dbReference type="RefSeq" id="WP_145342262.1">
    <property type="nucleotide sequence ID" value="NZ_SMLY01000052.1"/>
</dbReference>
<protein>
    <recommendedName>
        <fullName evidence="4">Lipoprotein</fullName>
    </recommendedName>
</protein>
<evidence type="ECO:0000256" key="1">
    <source>
        <dbReference type="SAM" id="SignalP"/>
    </source>
</evidence>
<feature type="signal peptide" evidence="1">
    <location>
        <begin position="1"/>
        <end position="22"/>
    </location>
</feature>
<evidence type="ECO:0000313" key="2">
    <source>
        <dbReference type="EMBL" id="TWI89548.1"/>
    </source>
</evidence>
<proteinExistence type="predicted"/>
<keyword evidence="1" id="KW-0732">Signal</keyword>
<comment type="caution">
    <text evidence="2">The sequence shown here is derived from an EMBL/GenBank/DDBJ whole genome shotgun (WGS) entry which is preliminary data.</text>
</comment>
<dbReference type="EMBL" id="VLLF01000003">
    <property type="protein sequence ID" value="TWI89548.1"/>
    <property type="molecule type" value="Genomic_DNA"/>
</dbReference>
<reference evidence="2 3" key="1">
    <citation type="submission" date="2019-07" db="EMBL/GenBank/DDBJ databases">
        <title>Genomic Encyclopedia of Archaeal and Bacterial Type Strains, Phase II (KMG-II): from individual species to whole genera.</title>
        <authorList>
            <person name="Goeker M."/>
        </authorList>
    </citation>
    <scope>NUCLEOTIDE SEQUENCE [LARGE SCALE GENOMIC DNA]</scope>
    <source>
        <strain evidence="2 3">ATCC BAA-252</strain>
    </source>
</reference>
<sequence length="65" mass="7289">MPEVFKVFAKAFFLIAALSALSACRESEENRPIKLDKGNYEGPADTELTEEQLRELRARGAKQGF</sequence>
<gene>
    <name evidence="2" type="ORF">JM93_01751</name>
</gene>
<evidence type="ECO:0008006" key="4">
    <source>
        <dbReference type="Google" id="ProtNLM"/>
    </source>
</evidence>
<organism evidence="2 3">
    <name type="scientific">Roseibium hamelinense</name>
    <dbReference type="NCBI Taxonomy" id="150831"/>
    <lineage>
        <taxon>Bacteria</taxon>
        <taxon>Pseudomonadati</taxon>
        <taxon>Pseudomonadota</taxon>
        <taxon>Alphaproteobacteria</taxon>
        <taxon>Hyphomicrobiales</taxon>
        <taxon>Stappiaceae</taxon>
        <taxon>Roseibium</taxon>
    </lineage>
</organism>
<dbReference type="AlphaFoldDB" id="A0A562T8I3"/>
<name>A0A562T8I3_9HYPH</name>
<dbReference type="PROSITE" id="PS51257">
    <property type="entry name" value="PROKAR_LIPOPROTEIN"/>
    <property type="match status" value="1"/>
</dbReference>
<dbReference type="Proteomes" id="UP000320593">
    <property type="component" value="Unassembled WGS sequence"/>
</dbReference>
<feature type="chain" id="PRO_5022069118" description="Lipoprotein" evidence="1">
    <location>
        <begin position="23"/>
        <end position="65"/>
    </location>
</feature>